<dbReference type="InterPro" id="IPR002509">
    <property type="entry name" value="NODB_dom"/>
</dbReference>
<feature type="domain" description="NodB homology" evidence="4">
    <location>
        <begin position="97"/>
        <end position="286"/>
    </location>
</feature>
<dbReference type="PANTHER" id="PTHR10587">
    <property type="entry name" value="GLYCOSYL TRANSFERASE-RELATED"/>
    <property type="match status" value="1"/>
</dbReference>
<keyword evidence="2" id="KW-0378">Hydrolase</keyword>
<feature type="chain" id="PRO_5040303568" evidence="3">
    <location>
        <begin position="30"/>
        <end position="299"/>
    </location>
</feature>
<keyword evidence="3" id="KW-0732">Signal</keyword>
<accession>A0A9P5VJT4</accession>
<evidence type="ECO:0000256" key="3">
    <source>
        <dbReference type="SAM" id="SignalP"/>
    </source>
</evidence>
<evidence type="ECO:0000256" key="1">
    <source>
        <dbReference type="ARBA" id="ARBA00022723"/>
    </source>
</evidence>
<dbReference type="PANTHER" id="PTHR10587:SF133">
    <property type="entry name" value="CHITIN DEACETYLASE 1-RELATED"/>
    <property type="match status" value="1"/>
</dbReference>
<dbReference type="GO" id="GO:0005975">
    <property type="term" value="P:carbohydrate metabolic process"/>
    <property type="evidence" value="ECO:0007669"/>
    <property type="project" value="InterPro"/>
</dbReference>
<name>A0A9P5VJT4_9FUNG</name>
<evidence type="ECO:0000313" key="5">
    <source>
        <dbReference type="EMBL" id="KAF9328069.1"/>
    </source>
</evidence>
<keyword evidence="1" id="KW-0479">Metal-binding</keyword>
<dbReference type="InterPro" id="IPR011330">
    <property type="entry name" value="Glyco_hydro/deAcase_b/a-brl"/>
</dbReference>
<protein>
    <submittedName>
        <fullName evidence="5">Chitin deacetylase</fullName>
    </submittedName>
</protein>
<dbReference type="AlphaFoldDB" id="A0A9P5VJT4"/>
<keyword evidence="6" id="KW-1185">Reference proteome</keyword>
<dbReference type="GO" id="GO:0016020">
    <property type="term" value="C:membrane"/>
    <property type="evidence" value="ECO:0007669"/>
    <property type="project" value="TreeGrafter"/>
</dbReference>
<dbReference type="GO" id="GO:0004099">
    <property type="term" value="F:chitin deacetylase activity"/>
    <property type="evidence" value="ECO:0007669"/>
    <property type="project" value="TreeGrafter"/>
</dbReference>
<evidence type="ECO:0000256" key="2">
    <source>
        <dbReference type="ARBA" id="ARBA00022801"/>
    </source>
</evidence>
<comment type="caution">
    <text evidence="5">The sequence shown here is derived from an EMBL/GenBank/DDBJ whole genome shotgun (WGS) entry which is preliminary data.</text>
</comment>
<gene>
    <name evidence="5" type="primary">CDA2_12</name>
    <name evidence="5" type="ORF">BG006_008672</name>
</gene>
<evidence type="ECO:0000313" key="6">
    <source>
        <dbReference type="Proteomes" id="UP000696485"/>
    </source>
</evidence>
<dbReference type="Pfam" id="PF01522">
    <property type="entry name" value="Polysacc_deac_1"/>
    <property type="match status" value="1"/>
</dbReference>
<dbReference type="Proteomes" id="UP000696485">
    <property type="component" value="Unassembled WGS sequence"/>
</dbReference>
<organism evidence="5 6">
    <name type="scientific">Podila minutissima</name>
    <dbReference type="NCBI Taxonomy" id="64525"/>
    <lineage>
        <taxon>Eukaryota</taxon>
        <taxon>Fungi</taxon>
        <taxon>Fungi incertae sedis</taxon>
        <taxon>Mucoromycota</taxon>
        <taxon>Mortierellomycotina</taxon>
        <taxon>Mortierellomycetes</taxon>
        <taxon>Mortierellales</taxon>
        <taxon>Mortierellaceae</taxon>
        <taxon>Podila</taxon>
    </lineage>
</organism>
<evidence type="ECO:0000259" key="4">
    <source>
        <dbReference type="PROSITE" id="PS51677"/>
    </source>
</evidence>
<sequence length="299" mass="33099">MVFLRLSPFTIYALVSLLALSSSSILTHGAQNEPVVFPPSDKVPPVDSPQVRQWLSEINLSGAPNIALNTAQPGNPPECPTQPTRAADDVVECPVKNEWAPTFDNGPTEATPQLLDFLKEMDVKATFFVVGGNAAKYPETIMRQDDDGHQLASHSWSHAAFTTLTNEEIVAEIRWTEKAIFDATSRKVKYFRPPYGDMDNRVRYVLRQLGYTVVQWTPGPFDFLHTKDPGSVKSQISKFKSAMKSHSKDHSRTGGLITVESDETKDQVKVAKAGLKEGRERGLHLMTIAACLGDERVYA</sequence>
<dbReference type="InterPro" id="IPR050248">
    <property type="entry name" value="Polysacc_deacetylase_ArnD"/>
</dbReference>
<dbReference type="SUPFAM" id="SSF88713">
    <property type="entry name" value="Glycoside hydrolase/deacetylase"/>
    <property type="match status" value="1"/>
</dbReference>
<dbReference type="GO" id="GO:0046872">
    <property type="term" value="F:metal ion binding"/>
    <property type="evidence" value="ECO:0007669"/>
    <property type="project" value="UniProtKB-KW"/>
</dbReference>
<feature type="signal peptide" evidence="3">
    <location>
        <begin position="1"/>
        <end position="29"/>
    </location>
</feature>
<proteinExistence type="predicted"/>
<reference evidence="5" key="1">
    <citation type="journal article" date="2020" name="Fungal Divers.">
        <title>Resolving the Mortierellaceae phylogeny through synthesis of multi-gene phylogenetics and phylogenomics.</title>
        <authorList>
            <person name="Vandepol N."/>
            <person name="Liber J."/>
            <person name="Desiro A."/>
            <person name="Na H."/>
            <person name="Kennedy M."/>
            <person name="Barry K."/>
            <person name="Grigoriev I.V."/>
            <person name="Miller A.N."/>
            <person name="O'Donnell K."/>
            <person name="Stajich J.E."/>
            <person name="Bonito G."/>
        </authorList>
    </citation>
    <scope>NUCLEOTIDE SEQUENCE</scope>
    <source>
        <strain evidence="5">NVP1</strain>
    </source>
</reference>
<dbReference type="GO" id="GO:0009272">
    <property type="term" value="P:fungal-type cell wall biogenesis"/>
    <property type="evidence" value="ECO:0007669"/>
    <property type="project" value="UniProtKB-ARBA"/>
</dbReference>
<dbReference type="EMBL" id="JAAAUY010000599">
    <property type="protein sequence ID" value="KAF9328069.1"/>
    <property type="molecule type" value="Genomic_DNA"/>
</dbReference>
<dbReference type="Gene3D" id="3.20.20.370">
    <property type="entry name" value="Glycoside hydrolase/deacetylase"/>
    <property type="match status" value="1"/>
</dbReference>
<dbReference type="PROSITE" id="PS51677">
    <property type="entry name" value="NODB"/>
    <property type="match status" value="1"/>
</dbReference>